<evidence type="ECO:0000256" key="1">
    <source>
        <dbReference type="SAM" id="Phobius"/>
    </source>
</evidence>
<dbReference type="Proteomes" id="UP000676506">
    <property type="component" value="Chromosome 2"/>
</dbReference>
<keyword evidence="3" id="KW-1185">Reference proteome</keyword>
<feature type="transmembrane region" description="Helical" evidence="1">
    <location>
        <begin position="30"/>
        <end position="47"/>
    </location>
</feature>
<accession>A0ABX8BBZ2</accession>
<sequence>MAIAYAFLTYIPLLVFWALTVAFANALGGISHFILIMGMVFAIILDIKRRSPGYSI</sequence>
<organism evidence="2 3">
    <name type="scientific">Chloracidobacterium validum</name>
    <dbReference type="NCBI Taxonomy" id="2821543"/>
    <lineage>
        <taxon>Bacteria</taxon>
        <taxon>Pseudomonadati</taxon>
        <taxon>Acidobacteriota</taxon>
        <taxon>Terriglobia</taxon>
        <taxon>Terriglobales</taxon>
        <taxon>Acidobacteriaceae</taxon>
        <taxon>Chloracidobacterium</taxon>
    </lineage>
</organism>
<reference evidence="2 3" key="1">
    <citation type="submission" date="2021-03" db="EMBL/GenBank/DDBJ databases">
        <title>Genomic and phenotypic characterization of Chloracidobacterium isolates provides evidence for multiple species.</title>
        <authorList>
            <person name="Saini M.K."/>
            <person name="Costas A.M.G."/>
            <person name="Tank M."/>
            <person name="Bryant D.A."/>
        </authorList>
    </citation>
    <scope>NUCLEOTIDE SEQUENCE [LARGE SCALE GENOMIC DNA]</scope>
    <source>
        <strain evidence="2 3">BV2-C</strain>
    </source>
</reference>
<evidence type="ECO:0000313" key="3">
    <source>
        <dbReference type="Proteomes" id="UP000676506"/>
    </source>
</evidence>
<protein>
    <submittedName>
        <fullName evidence="2">Uncharacterized protein</fullName>
    </submittedName>
</protein>
<keyword evidence="1" id="KW-0812">Transmembrane</keyword>
<evidence type="ECO:0000313" key="2">
    <source>
        <dbReference type="EMBL" id="QUW04451.1"/>
    </source>
</evidence>
<name>A0ABX8BBZ2_9BACT</name>
<dbReference type="EMBL" id="CP072649">
    <property type="protein sequence ID" value="QUW04451.1"/>
    <property type="molecule type" value="Genomic_DNA"/>
</dbReference>
<dbReference type="RefSeq" id="WP_211430340.1">
    <property type="nucleotide sequence ID" value="NZ_CP072649.1"/>
</dbReference>
<proteinExistence type="predicted"/>
<gene>
    <name evidence="2" type="ORF">J8C06_11690</name>
</gene>
<keyword evidence="1" id="KW-0472">Membrane</keyword>
<keyword evidence="1" id="KW-1133">Transmembrane helix</keyword>
<feature type="transmembrane region" description="Helical" evidence="1">
    <location>
        <begin position="7"/>
        <end position="24"/>
    </location>
</feature>